<dbReference type="OrthoDB" id="5730913at2"/>
<evidence type="ECO:0000256" key="2">
    <source>
        <dbReference type="ARBA" id="ARBA00021549"/>
    </source>
</evidence>
<keyword evidence="13" id="KW-1185">Reference proteome</keyword>
<keyword evidence="4" id="KW-0488">Methylation</keyword>
<sequence>MKHHRGFTLLEIMLVMLLLGLMASYVVVNFVSESRPARIQKETDRLQQLVQVLSETAVLKQQDFGLVLNDKGYQFLVHDGQKWLEVAEPKFMQFHPWPDTIAAELELDGLSWAEDSVLGQEEFRKLQEELLEQQEEAAEAEDDKRTQDNKVPGQGARREKPLLPNIYILSSGDISPFQLVLADETERPFWYQALKGEYSIPLSKSEVENDRP</sequence>
<dbReference type="InterPro" id="IPR045584">
    <property type="entry name" value="Pilin-like"/>
</dbReference>
<gene>
    <name evidence="12" type="primary">gspH</name>
    <name evidence="12" type="ORF">EIK76_16650</name>
</gene>
<evidence type="ECO:0000313" key="13">
    <source>
        <dbReference type="Proteomes" id="UP000276260"/>
    </source>
</evidence>
<comment type="caution">
    <text evidence="12">The sequence shown here is derived from an EMBL/GenBank/DDBJ whole genome shotgun (WGS) entry which is preliminary data.</text>
</comment>
<organism evidence="12 13">
    <name type="scientific">Rheinheimera mesophila</name>
    <dbReference type="NCBI Taxonomy" id="1547515"/>
    <lineage>
        <taxon>Bacteria</taxon>
        <taxon>Pseudomonadati</taxon>
        <taxon>Pseudomonadota</taxon>
        <taxon>Gammaproteobacteria</taxon>
        <taxon>Chromatiales</taxon>
        <taxon>Chromatiaceae</taxon>
        <taxon>Rheinheimera</taxon>
    </lineage>
</organism>
<feature type="transmembrane region" description="Helical" evidence="11">
    <location>
        <begin position="12"/>
        <end position="31"/>
    </location>
</feature>
<dbReference type="Proteomes" id="UP000276260">
    <property type="component" value="Unassembled WGS sequence"/>
</dbReference>
<name>A0A3P3QEI2_9GAMM</name>
<keyword evidence="7 11" id="KW-1133">Transmembrane helix</keyword>
<keyword evidence="8 11" id="KW-0472">Membrane</keyword>
<dbReference type="InterPro" id="IPR002416">
    <property type="entry name" value="T2SS_protein-GspH"/>
</dbReference>
<keyword evidence="5" id="KW-0997">Cell inner membrane</keyword>
<evidence type="ECO:0000256" key="7">
    <source>
        <dbReference type="ARBA" id="ARBA00022989"/>
    </source>
</evidence>
<evidence type="ECO:0000313" key="12">
    <source>
        <dbReference type="EMBL" id="RRJ18849.1"/>
    </source>
</evidence>
<evidence type="ECO:0000256" key="5">
    <source>
        <dbReference type="ARBA" id="ARBA00022519"/>
    </source>
</evidence>
<evidence type="ECO:0000256" key="11">
    <source>
        <dbReference type="SAM" id="Phobius"/>
    </source>
</evidence>
<evidence type="ECO:0000256" key="1">
    <source>
        <dbReference type="ARBA" id="ARBA00004377"/>
    </source>
</evidence>
<evidence type="ECO:0000256" key="9">
    <source>
        <dbReference type="ARBA" id="ARBA00030775"/>
    </source>
</evidence>
<feature type="region of interest" description="Disordered" evidence="10">
    <location>
        <begin position="133"/>
        <end position="157"/>
    </location>
</feature>
<dbReference type="NCBIfam" id="TIGR01708">
    <property type="entry name" value="typeII_sec_gspH"/>
    <property type="match status" value="1"/>
</dbReference>
<evidence type="ECO:0000256" key="3">
    <source>
        <dbReference type="ARBA" id="ARBA00022475"/>
    </source>
</evidence>
<dbReference type="GO" id="GO:0015628">
    <property type="term" value="P:protein secretion by the type II secretion system"/>
    <property type="evidence" value="ECO:0007669"/>
    <property type="project" value="InterPro"/>
</dbReference>
<evidence type="ECO:0000256" key="10">
    <source>
        <dbReference type="SAM" id="MobiDB-lite"/>
    </source>
</evidence>
<dbReference type="Pfam" id="PF07963">
    <property type="entry name" value="N_methyl"/>
    <property type="match status" value="1"/>
</dbReference>
<proteinExistence type="predicted"/>
<dbReference type="EMBL" id="RRCF01000006">
    <property type="protein sequence ID" value="RRJ18849.1"/>
    <property type="molecule type" value="Genomic_DNA"/>
</dbReference>
<dbReference type="GO" id="GO:0015627">
    <property type="term" value="C:type II protein secretion system complex"/>
    <property type="evidence" value="ECO:0007669"/>
    <property type="project" value="InterPro"/>
</dbReference>
<evidence type="ECO:0000256" key="6">
    <source>
        <dbReference type="ARBA" id="ARBA00022692"/>
    </source>
</evidence>
<dbReference type="GO" id="GO:0005886">
    <property type="term" value="C:plasma membrane"/>
    <property type="evidence" value="ECO:0007669"/>
    <property type="project" value="UniProtKB-SubCell"/>
</dbReference>
<protein>
    <recommendedName>
        <fullName evidence="2">Type II secretion system protein H</fullName>
    </recommendedName>
    <alternativeName>
        <fullName evidence="9">General secretion pathway protein H</fullName>
    </alternativeName>
</protein>
<dbReference type="Gene3D" id="3.55.40.10">
    <property type="entry name" value="minor pseudopilin epsh domain"/>
    <property type="match status" value="1"/>
</dbReference>
<comment type="subcellular location">
    <subcellularLocation>
        <location evidence="1">Cell inner membrane</location>
        <topology evidence="1">Single-pass membrane protein</topology>
    </subcellularLocation>
</comment>
<dbReference type="SUPFAM" id="SSF54523">
    <property type="entry name" value="Pili subunits"/>
    <property type="match status" value="1"/>
</dbReference>
<dbReference type="InterPro" id="IPR012902">
    <property type="entry name" value="N_methyl_site"/>
</dbReference>
<dbReference type="NCBIfam" id="TIGR02532">
    <property type="entry name" value="IV_pilin_GFxxxE"/>
    <property type="match status" value="1"/>
</dbReference>
<dbReference type="RefSeq" id="WP_046519816.1">
    <property type="nucleotide sequence ID" value="NZ_LAVS01000018.1"/>
</dbReference>
<reference evidence="12 13" key="1">
    <citation type="submission" date="2018-11" db="EMBL/GenBank/DDBJ databases">
        <title>Draft genome analysis of Rheinheimera mesophila isolated from an industrial waste site.</title>
        <authorList>
            <person name="Yu Q."/>
            <person name="Qi Y."/>
            <person name="Zhang H."/>
            <person name="Lu Y."/>
            <person name="Pu J."/>
        </authorList>
    </citation>
    <scope>NUCLEOTIDE SEQUENCE [LARGE SCALE GENOMIC DNA]</scope>
    <source>
        <strain evidence="12 13">IITR13</strain>
    </source>
</reference>
<dbReference type="AlphaFoldDB" id="A0A3P3QEI2"/>
<dbReference type="InterPro" id="IPR049875">
    <property type="entry name" value="TypeII_GspH"/>
</dbReference>
<evidence type="ECO:0000256" key="8">
    <source>
        <dbReference type="ARBA" id="ARBA00023136"/>
    </source>
</evidence>
<evidence type="ECO:0000256" key="4">
    <source>
        <dbReference type="ARBA" id="ARBA00022481"/>
    </source>
</evidence>
<accession>A0A3P3QEI2</accession>
<dbReference type="PRINTS" id="PR00885">
    <property type="entry name" value="BCTERIALGSPH"/>
</dbReference>
<keyword evidence="6 11" id="KW-0812">Transmembrane</keyword>
<keyword evidence="3" id="KW-1003">Cell membrane</keyword>